<dbReference type="GO" id="GO:0006535">
    <property type="term" value="P:cysteine biosynthetic process from serine"/>
    <property type="evidence" value="ECO:0007669"/>
    <property type="project" value="TreeGrafter"/>
</dbReference>
<dbReference type="FunFam" id="3.40.640.10:FF:000035">
    <property type="entry name" value="O-succinylhomoserine sulfhydrylase"/>
    <property type="match status" value="1"/>
</dbReference>
<evidence type="ECO:0000256" key="5">
    <source>
        <dbReference type="PIRSR" id="PIRSR001434-2"/>
    </source>
</evidence>
<accession>A0A2T5HXJ7</accession>
<evidence type="ECO:0000256" key="6">
    <source>
        <dbReference type="RuleBase" id="RU362118"/>
    </source>
</evidence>
<dbReference type="PANTHER" id="PTHR43797:SF2">
    <property type="entry name" value="HOMOCYSTEINE_CYSTEINE SYNTHASE"/>
    <property type="match status" value="1"/>
</dbReference>
<dbReference type="InterPro" id="IPR015421">
    <property type="entry name" value="PyrdxlP-dep_Trfase_major"/>
</dbReference>
<protein>
    <submittedName>
        <fullName evidence="7">O-acetylhomoserine sulfhydrylase</fullName>
    </submittedName>
</protein>
<dbReference type="Gene3D" id="3.90.1150.10">
    <property type="entry name" value="Aspartate Aminotransferase, domain 1"/>
    <property type="match status" value="1"/>
</dbReference>
<feature type="modified residue" description="N6-(pyridoxal phosphate)lysine" evidence="5">
    <location>
        <position position="204"/>
    </location>
</feature>
<evidence type="ECO:0000256" key="1">
    <source>
        <dbReference type="ARBA" id="ARBA00001933"/>
    </source>
</evidence>
<dbReference type="InterPro" id="IPR006235">
    <property type="entry name" value="OAc-hSer/O-AcSer_sulfhydrylase"/>
</dbReference>
<comment type="similarity">
    <text evidence="2 6">Belongs to the trans-sulfuration enzymes family.</text>
</comment>
<comment type="caution">
    <text evidence="7">The sequence shown here is derived from an EMBL/GenBank/DDBJ whole genome shotgun (WGS) entry which is preliminary data.</text>
</comment>
<evidence type="ECO:0000256" key="3">
    <source>
        <dbReference type="ARBA" id="ARBA00022679"/>
    </source>
</evidence>
<dbReference type="NCBIfam" id="TIGR01326">
    <property type="entry name" value="OAH_OAS_sulfhy"/>
    <property type="match status" value="1"/>
</dbReference>
<dbReference type="GO" id="GO:0030170">
    <property type="term" value="F:pyridoxal phosphate binding"/>
    <property type="evidence" value="ECO:0007669"/>
    <property type="project" value="InterPro"/>
</dbReference>
<comment type="cofactor">
    <cofactor evidence="1 6">
        <name>pyridoxal 5'-phosphate</name>
        <dbReference type="ChEBI" id="CHEBI:597326"/>
    </cofactor>
</comment>
<evidence type="ECO:0000256" key="2">
    <source>
        <dbReference type="ARBA" id="ARBA00009077"/>
    </source>
</evidence>
<evidence type="ECO:0000313" key="8">
    <source>
        <dbReference type="Proteomes" id="UP000244128"/>
    </source>
</evidence>
<keyword evidence="3" id="KW-0808">Transferase</keyword>
<dbReference type="Proteomes" id="UP000244128">
    <property type="component" value="Unassembled WGS sequence"/>
</dbReference>
<dbReference type="GO" id="GO:0004124">
    <property type="term" value="F:cysteine synthase activity"/>
    <property type="evidence" value="ECO:0007669"/>
    <property type="project" value="TreeGrafter"/>
</dbReference>
<proteinExistence type="inferred from homology"/>
<dbReference type="AlphaFoldDB" id="A0A2T5HXJ7"/>
<name>A0A2T5HXJ7_9PROT</name>
<dbReference type="InterPro" id="IPR015422">
    <property type="entry name" value="PyrdxlP-dep_Trfase_small"/>
</dbReference>
<dbReference type="PROSITE" id="PS00868">
    <property type="entry name" value="CYS_MET_METAB_PP"/>
    <property type="match status" value="1"/>
</dbReference>
<dbReference type="PANTHER" id="PTHR43797">
    <property type="entry name" value="HOMOCYSTEINE/CYSTEINE SYNTHASE"/>
    <property type="match status" value="1"/>
</dbReference>
<dbReference type="GO" id="GO:0003961">
    <property type="term" value="F:O-acetylhomoserine aminocarboxypropyltransferase activity"/>
    <property type="evidence" value="ECO:0007669"/>
    <property type="project" value="TreeGrafter"/>
</dbReference>
<keyword evidence="4 5" id="KW-0663">Pyridoxal phosphate</keyword>
<dbReference type="GO" id="GO:0071269">
    <property type="term" value="P:L-homocysteine biosynthetic process"/>
    <property type="evidence" value="ECO:0007669"/>
    <property type="project" value="TreeGrafter"/>
</dbReference>
<reference evidence="7 8" key="1">
    <citation type="submission" date="2018-04" db="EMBL/GenBank/DDBJ databases">
        <title>Active sludge and wastewater microbial communities from Klosterneuburg, Austria.</title>
        <authorList>
            <person name="Wagner M."/>
        </authorList>
    </citation>
    <scope>NUCLEOTIDE SEQUENCE [LARGE SCALE GENOMIC DNA]</scope>
    <source>
        <strain evidence="7 8">Nm49</strain>
    </source>
</reference>
<dbReference type="GO" id="GO:0019346">
    <property type="term" value="P:transsulfuration"/>
    <property type="evidence" value="ECO:0007669"/>
    <property type="project" value="InterPro"/>
</dbReference>
<evidence type="ECO:0000256" key="4">
    <source>
        <dbReference type="ARBA" id="ARBA00022898"/>
    </source>
</evidence>
<dbReference type="EMBL" id="QAOI01000019">
    <property type="protein sequence ID" value="PTQ76302.1"/>
    <property type="molecule type" value="Genomic_DNA"/>
</dbReference>
<dbReference type="InterPro" id="IPR015424">
    <property type="entry name" value="PyrdxlP-dep_Trfase"/>
</dbReference>
<evidence type="ECO:0000313" key="7">
    <source>
        <dbReference type="EMBL" id="PTQ76302.1"/>
    </source>
</evidence>
<dbReference type="CDD" id="cd00614">
    <property type="entry name" value="CGS_like"/>
    <property type="match status" value="1"/>
</dbReference>
<gene>
    <name evidence="7" type="ORF">C8R26_11916</name>
</gene>
<dbReference type="Gene3D" id="3.40.640.10">
    <property type="entry name" value="Type I PLP-dependent aspartate aminotransferase-like (Major domain)"/>
    <property type="match status" value="1"/>
</dbReference>
<organism evidence="7 8">
    <name type="scientific">Nitrosomonas oligotropha</name>
    <dbReference type="NCBI Taxonomy" id="42354"/>
    <lineage>
        <taxon>Bacteria</taxon>
        <taxon>Pseudomonadati</taxon>
        <taxon>Pseudomonadota</taxon>
        <taxon>Betaproteobacteria</taxon>
        <taxon>Nitrosomonadales</taxon>
        <taxon>Nitrosomonadaceae</taxon>
        <taxon>Nitrosomonas</taxon>
    </lineage>
</organism>
<dbReference type="Pfam" id="PF01053">
    <property type="entry name" value="Cys_Met_Meta_PP"/>
    <property type="match status" value="1"/>
</dbReference>
<dbReference type="GO" id="GO:0005737">
    <property type="term" value="C:cytoplasm"/>
    <property type="evidence" value="ECO:0007669"/>
    <property type="project" value="TreeGrafter"/>
</dbReference>
<dbReference type="RefSeq" id="WP_107803809.1">
    <property type="nucleotide sequence ID" value="NZ_QAOI01000019.1"/>
</dbReference>
<dbReference type="InterPro" id="IPR054542">
    <property type="entry name" value="Cys_met_metab_PP"/>
</dbReference>
<dbReference type="SUPFAM" id="SSF53383">
    <property type="entry name" value="PLP-dependent transferases"/>
    <property type="match status" value="1"/>
</dbReference>
<dbReference type="PIRSF" id="PIRSF001434">
    <property type="entry name" value="CGS"/>
    <property type="match status" value="1"/>
</dbReference>
<dbReference type="InterPro" id="IPR000277">
    <property type="entry name" value="Cys/Met-Metab_PyrdxlP-dep_enz"/>
</dbReference>
<sequence>MKDETIAIHAGYQTDPTTKSVAVPIYQTVAYEFDNAQHGADLFNLAVPGNIYTRIMNPTNDVLEQRVAALEGGVAALALSSGQAAIHYAVINIAEMGNNIVSVPLLYGGTYTLFAHMLPKLGIEVRFAKDDHPASLEPLIDQKTSAVFCESLGNPAGNIPDMEAICAMAHRHGVPVIVDNTVPTPVLMKPFQSGADIVVHSLTKYMGGHGTSVGGIIVDSGRFPWPDHAERFPMLNNPEPAYHGVVYTQEFGPAAYVGRVRTVALRNTGSAMSPMNAFFFLQGIETLSLRMERHTENALKVAQYLEQHPAVAWVKYAGLPSSEYYQLAQKYMQGRPSALMTFGIKGGFEAGVKFYDALKLFKRLVNIGDAKSLAAHPASTTHRQLTGPELAAAGVTQDMIRLCIGIENIVDILADLEQALAASRI</sequence>